<feature type="domain" description="Heterokaryon incompatibility" evidence="1">
    <location>
        <begin position="54"/>
        <end position="264"/>
    </location>
</feature>
<evidence type="ECO:0000313" key="2">
    <source>
        <dbReference type="EMBL" id="KAK0744898.1"/>
    </source>
</evidence>
<protein>
    <submittedName>
        <fullName evidence="2">Heterokaryon incompatibility protein-domain-containing protein</fullName>
    </submittedName>
</protein>
<sequence>MPEDFPTGNNPYHYHKLSDESEIRLVTIKPGRWTDPIICELSCYSLDVDDVTEYFTLSYAWGSPKATDTITLEGRPWPVTVNLANALLFIRDPDKPVKMWIDALCIDQSDLQERGGQVQLMKEIYSCGTKVIVYLGDGMHHRPKRLAERRSDAEGPVRVDFHGDERDESHLESFWDALSASITPSFPADSGSTHRGQLRPRPISSTFHMFCLLRILGNKVLTSALVDKMRKLTDPSFDPLDTLIENLRGILLNPWWQRIWVVQEMIVSRVAVVRCGPVQCPWEMFISAASAISCPSFQMSALFRPDSAKVLQYFCRQVLSFRDLRNEWQQSLGAPILTLLQDFSARRATDERDKVFALLGLSLLAQRFLIRVSYEDTVAEVYRSTAVGIIRRSRSLDIWCGDLARKNRRDLDSWVPDWSAVYDEADRRRARTAYNEKGECRSEWKLTVVKSEGEYWKYVAEGMELLYHWLQQDPVSRKLPSRLRRLMLGYRTELNNCLAFYYAIYHNDALVRTVKRIQQLCRKLETYCTSTIIYPEPSGDPSVCAFCRSAAFYREIKAHRPVDYLDRAGDLPFGEKSEDWLSRLQITARGAAGTEAAAIDEEIAFPRPYRSYPRRSFLSLESVARGFVAHLGSRLFSWEDRHAAFNTVFKWASYYLDLAGTQKLNFAKTLMGGASLPGVGQGMPAVDRVGDIEQRIRDMMLVEWLDQLLRKGDFQDNARMRPYNDALVVATGGRVMFALADGTLGLGPGSMVVGDEVHLMPGGSSHIVLRSLVPEPGEYLEGPAYTVIGDCYLDPSSSIDQKPWPGWLPEEMFRTMEDMLNLKKRRRIFLF</sequence>
<dbReference type="AlphaFoldDB" id="A0AA40K3T6"/>
<dbReference type="InterPro" id="IPR010730">
    <property type="entry name" value="HET"/>
</dbReference>
<name>A0AA40K3T6_9PEZI</name>
<proteinExistence type="predicted"/>
<gene>
    <name evidence="2" type="ORF">B0T21DRAFT_407967</name>
</gene>
<accession>A0AA40K3T6</accession>
<evidence type="ECO:0000259" key="1">
    <source>
        <dbReference type="Pfam" id="PF06985"/>
    </source>
</evidence>
<reference evidence="2" key="1">
    <citation type="submission" date="2023-06" db="EMBL/GenBank/DDBJ databases">
        <title>Genome-scale phylogeny and comparative genomics of the fungal order Sordariales.</title>
        <authorList>
            <consortium name="Lawrence Berkeley National Laboratory"/>
            <person name="Hensen N."/>
            <person name="Bonometti L."/>
            <person name="Westerberg I."/>
            <person name="Brannstrom I.O."/>
            <person name="Guillou S."/>
            <person name="Cros-Aarteil S."/>
            <person name="Calhoun S."/>
            <person name="Haridas S."/>
            <person name="Kuo A."/>
            <person name="Mondo S."/>
            <person name="Pangilinan J."/>
            <person name="Riley R."/>
            <person name="Labutti K."/>
            <person name="Andreopoulos B."/>
            <person name="Lipzen A."/>
            <person name="Chen C."/>
            <person name="Yanf M."/>
            <person name="Daum C."/>
            <person name="Ng V."/>
            <person name="Clum A."/>
            <person name="Steindorff A."/>
            <person name="Ohm R."/>
            <person name="Martin F."/>
            <person name="Silar P."/>
            <person name="Natvig D."/>
            <person name="Lalanne C."/>
            <person name="Gautier V."/>
            <person name="Ament-Velasquez S.L."/>
            <person name="Kruys A."/>
            <person name="Hutchinson M.I."/>
            <person name="Powell A.J."/>
            <person name="Barry K."/>
            <person name="Miller A.N."/>
            <person name="Grigoriev I.V."/>
            <person name="Debuchy R."/>
            <person name="Gladieux P."/>
            <person name="Thoren M.H."/>
            <person name="Johannesson H."/>
        </authorList>
    </citation>
    <scope>NUCLEOTIDE SEQUENCE</scope>
    <source>
        <strain evidence="2">CBS 540.89</strain>
    </source>
</reference>
<dbReference type="InterPro" id="IPR052895">
    <property type="entry name" value="HetReg/Transcr_Mod"/>
</dbReference>
<dbReference type="Pfam" id="PF06985">
    <property type="entry name" value="HET"/>
    <property type="match status" value="1"/>
</dbReference>
<evidence type="ECO:0000313" key="3">
    <source>
        <dbReference type="Proteomes" id="UP001172159"/>
    </source>
</evidence>
<dbReference type="PANTHER" id="PTHR24148:SF73">
    <property type="entry name" value="HET DOMAIN PROTEIN (AFU_ORTHOLOGUE AFUA_8G01020)"/>
    <property type="match status" value="1"/>
</dbReference>
<comment type="caution">
    <text evidence="2">The sequence shown here is derived from an EMBL/GenBank/DDBJ whole genome shotgun (WGS) entry which is preliminary data.</text>
</comment>
<dbReference type="Proteomes" id="UP001172159">
    <property type="component" value="Unassembled WGS sequence"/>
</dbReference>
<dbReference type="PANTHER" id="PTHR24148">
    <property type="entry name" value="ANKYRIN REPEAT DOMAIN-CONTAINING PROTEIN 39 HOMOLOG-RELATED"/>
    <property type="match status" value="1"/>
</dbReference>
<organism evidence="2 3">
    <name type="scientific">Apiosordaria backusii</name>
    <dbReference type="NCBI Taxonomy" id="314023"/>
    <lineage>
        <taxon>Eukaryota</taxon>
        <taxon>Fungi</taxon>
        <taxon>Dikarya</taxon>
        <taxon>Ascomycota</taxon>
        <taxon>Pezizomycotina</taxon>
        <taxon>Sordariomycetes</taxon>
        <taxon>Sordariomycetidae</taxon>
        <taxon>Sordariales</taxon>
        <taxon>Lasiosphaeriaceae</taxon>
        <taxon>Apiosordaria</taxon>
    </lineage>
</organism>
<dbReference type="EMBL" id="JAUKTV010000002">
    <property type="protein sequence ID" value="KAK0744898.1"/>
    <property type="molecule type" value="Genomic_DNA"/>
</dbReference>
<keyword evidence="3" id="KW-1185">Reference proteome</keyword>